<gene>
    <name evidence="1" type="ORF">ABU178_05910</name>
</gene>
<dbReference type="EMBL" id="JBGFSN010000004">
    <property type="protein sequence ID" value="MFH8133715.1"/>
    <property type="molecule type" value="Genomic_DNA"/>
</dbReference>
<proteinExistence type="predicted"/>
<dbReference type="Proteomes" id="UP001611251">
    <property type="component" value="Unassembled WGS sequence"/>
</dbReference>
<comment type="caution">
    <text evidence="1">The sequence shown here is derived from an EMBL/GenBank/DDBJ whole genome shotgun (WGS) entry which is preliminary data.</text>
</comment>
<protein>
    <submittedName>
        <fullName evidence="1">DUF6024 family protein</fullName>
    </submittedName>
</protein>
<evidence type="ECO:0000313" key="1">
    <source>
        <dbReference type="EMBL" id="MFH8133715.1"/>
    </source>
</evidence>
<accession>A0ABW7PV71</accession>
<dbReference type="Pfam" id="PF19488">
    <property type="entry name" value="DUF6024"/>
    <property type="match status" value="1"/>
</dbReference>
<dbReference type="InterPro" id="IPR046066">
    <property type="entry name" value="DUF6024"/>
</dbReference>
<organism evidence="1 2">
    <name type="scientific">Pantoea osteomyelitidis</name>
    <dbReference type="NCBI Taxonomy" id="3230026"/>
    <lineage>
        <taxon>Bacteria</taxon>
        <taxon>Pseudomonadati</taxon>
        <taxon>Pseudomonadota</taxon>
        <taxon>Gammaproteobacteria</taxon>
        <taxon>Enterobacterales</taxon>
        <taxon>Erwiniaceae</taxon>
        <taxon>Pantoea</taxon>
    </lineage>
</organism>
<keyword evidence="2" id="KW-1185">Reference proteome</keyword>
<name>A0ABW7PV71_9GAMM</name>
<sequence>MLAFASVSSNQAASVRDRLRISLSRHYRLDQFDLFFASSLNVARLLLSRLFLQQEQMRIQSRYPVSELNVMPAIAVTAENVALVAHVDIVARRVRALKACHRQGVTDASESFATMLHDTLLAEASLFITRLDRHADLADMVLIALRTSDFSTLMRSKLRLFEQGMALTAPTARALARMQEPEWQRNNRGKRLMHSIL</sequence>
<reference evidence="1 2" key="1">
    <citation type="submission" date="2024-08" db="EMBL/GenBank/DDBJ databases">
        <title>Pantoea ronii - a newly identified human opportunistic pathogen.</title>
        <authorList>
            <person name="Keidar-Friedman D."/>
            <person name="Sorek N."/>
            <person name="Leshin-Carmel D."/>
            <person name="Tsur A."/>
            <person name="Amsalem M."/>
            <person name="Tolkach D."/>
            <person name="Brosh-Nissimov T."/>
        </authorList>
    </citation>
    <scope>NUCLEOTIDE SEQUENCE [LARGE SCALE GENOMIC DNA]</scope>
    <source>
        <strain evidence="1 2">AA23256</strain>
    </source>
</reference>
<evidence type="ECO:0000313" key="2">
    <source>
        <dbReference type="Proteomes" id="UP001611251"/>
    </source>
</evidence>